<comment type="caution">
    <text evidence="6">The sequence shown here is derived from an EMBL/GenBank/DDBJ whole genome shotgun (WGS) entry which is preliminary data.</text>
</comment>
<evidence type="ECO:0000256" key="4">
    <source>
        <dbReference type="PROSITE-ProRule" id="PRU01248"/>
    </source>
</evidence>
<keyword evidence="2 4" id="KW-0238">DNA-binding</keyword>
<reference evidence="6 7" key="1">
    <citation type="submission" date="2017-10" db="EMBL/GenBank/DDBJ databases">
        <title>Massilia psychrophilum sp. nov., a novel purple-pigmented bacterium isolated from Tianshan glacier, Xinjiang Municipality, China.</title>
        <authorList>
            <person name="Wang H."/>
        </authorList>
    </citation>
    <scope>NUCLEOTIDE SEQUENCE [LARGE SCALE GENOMIC DNA]</scope>
    <source>
        <strain evidence="6 7">JCM 30813</strain>
    </source>
</reference>
<dbReference type="Pfam" id="PF00589">
    <property type="entry name" value="Phage_integrase"/>
    <property type="match status" value="1"/>
</dbReference>
<evidence type="ECO:0000256" key="3">
    <source>
        <dbReference type="ARBA" id="ARBA00023172"/>
    </source>
</evidence>
<dbReference type="GO" id="GO:0015074">
    <property type="term" value="P:DNA integration"/>
    <property type="evidence" value="ECO:0007669"/>
    <property type="project" value="UniProtKB-KW"/>
</dbReference>
<dbReference type="InterPro" id="IPR010998">
    <property type="entry name" value="Integrase_recombinase_N"/>
</dbReference>
<dbReference type="Pfam" id="PF24624">
    <property type="entry name" value="Int_N"/>
    <property type="match status" value="1"/>
</dbReference>
<accession>A0A2G8SZM3</accession>
<keyword evidence="7" id="KW-1185">Reference proteome</keyword>
<dbReference type="InterPro" id="IPR057084">
    <property type="entry name" value="Int_N"/>
</dbReference>
<dbReference type="Gene3D" id="1.10.443.10">
    <property type="entry name" value="Intergrase catalytic core"/>
    <property type="match status" value="1"/>
</dbReference>
<sequence length="352" mass="40191">MRPKTTGKKLPPRMVARRRSRQSGTIWIGYYYSGRDKDGKRVELPLGTDLNEAKRKWAEYEGKPVPANVTLMQFVFDQYIKDILPTKAASTQRENSGSLRQLREAFDKAPIDALTPQDIARYRDARTAKVRANREVTLLSHVFNMAREWGYTKNENPCRGVRKNKEKPRDFYADKDVWATVHQVACLELQDAMDLNYLTGQRPADVLRMRDADIRDGSLHVKQGKTGKFLRIMLEENAVKSELASVVERIQGRPGRKAGSYLVTLPSGEQVKKWHLRVRFDAARKTAIEACTKDDNLALAERIKAFQFRDIRAKSASEIVDMTAASALLGHTEKDITERVYRRIGQAVRPTK</sequence>
<name>A0A2G8SZM3_9BURK</name>
<dbReference type="RefSeq" id="WP_099916580.1">
    <property type="nucleotide sequence ID" value="NZ_BMHS01000018.1"/>
</dbReference>
<organism evidence="6 7">
    <name type="scientific">Massilia psychrophila</name>
    <dbReference type="NCBI Taxonomy" id="1603353"/>
    <lineage>
        <taxon>Bacteria</taxon>
        <taxon>Pseudomonadati</taxon>
        <taxon>Pseudomonadota</taxon>
        <taxon>Betaproteobacteria</taxon>
        <taxon>Burkholderiales</taxon>
        <taxon>Oxalobacteraceae</taxon>
        <taxon>Telluria group</taxon>
        <taxon>Massilia</taxon>
    </lineage>
</organism>
<evidence type="ECO:0000313" key="6">
    <source>
        <dbReference type="EMBL" id="PIL39172.1"/>
    </source>
</evidence>
<proteinExistence type="predicted"/>
<evidence type="ECO:0000313" key="7">
    <source>
        <dbReference type="Proteomes" id="UP000228593"/>
    </source>
</evidence>
<evidence type="ECO:0000256" key="2">
    <source>
        <dbReference type="ARBA" id="ARBA00023125"/>
    </source>
</evidence>
<keyword evidence="1" id="KW-0229">DNA integration</keyword>
<dbReference type="OrthoDB" id="662444at2"/>
<dbReference type="InterPro" id="IPR002104">
    <property type="entry name" value="Integrase_catalytic"/>
</dbReference>
<dbReference type="InterPro" id="IPR013762">
    <property type="entry name" value="Integrase-like_cat_sf"/>
</dbReference>
<evidence type="ECO:0000259" key="5">
    <source>
        <dbReference type="PROSITE" id="PS51900"/>
    </source>
</evidence>
<dbReference type="Gene3D" id="1.10.150.130">
    <property type="match status" value="1"/>
</dbReference>
<dbReference type="PROSITE" id="PS51900">
    <property type="entry name" value="CB"/>
    <property type="match status" value="1"/>
</dbReference>
<gene>
    <name evidence="6" type="ORF">CR103_13865</name>
</gene>
<dbReference type="GO" id="GO:0003677">
    <property type="term" value="F:DNA binding"/>
    <property type="evidence" value="ECO:0007669"/>
    <property type="project" value="UniProtKB-UniRule"/>
</dbReference>
<dbReference type="AlphaFoldDB" id="A0A2G8SZM3"/>
<dbReference type="GO" id="GO:0006310">
    <property type="term" value="P:DNA recombination"/>
    <property type="evidence" value="ECO:0007669"/>
    <property type="project" value="UniProtKB-KW"/>
</dbReference>
<feature type="domain" description="Core-binding (CB)" evidence="5">
    <location>
        <begin position="70"/>
        <end position="147"/>
    </location>
</feature>
<dbReference type="Proteomes" id="UP000228593">
    <property type="component" value="Unassembled WGS sequence"/>
</dbReference>
<keyword evidence="3" id="KW-0233">DNA recombination</keyword>
<evidence type="ECO:0000256" key="1">
    <source>
        <dbReference type="ARBA" id="ARBA00022908"/>
    </source>
</evidence>
<dbReference type="InterPro" id="IPR011010">
    <property type="entry name" value="DNA_brk_join_enz"/>
</dbReference>
<dbReference type="SUPFAM" id="SSF56349">
    <property type="entry name" value="DNA breaking-rejoining enzymes"/>
    <property type="match status" value="1"/>
</dbReference>
<dbReference type="EMBL" id="PDOB01000022">
    <property type="protein sequence ID" value="PIL39172.1"/>
    <property type="molecule type" value="Genomic_DNA"/>
</dbReference>
<protein>
    <submittedName>
        <fullName evidence="6">Integrase</fullName>
    </submittedName>
</protein>
<dbReference type="InterPro" id="IPR044068">
    <property type="entry name" value="CB"/>
</dbReference>